<dbReference type="InterPro" id="IPR002052">
    <property type="entry name" value="DNA_methylase_N6_adenine_CS"/>
</dbReference>
<dbReference type="Proteomes" id="UP000294593">
    <property type="component" value="Unassembled WGS sequence"/>
</dbReference>
<dbReference type="InterPro" id="IPR029063">
    <property type="entry name" value="SAM-dependent_MTases_sf"/>
</dbReference>
<evidence type="ECO:0000313" key="5">
    <source>
        <dbReference type="Proteomes" id="UP000294593"/>
    </source>
</evidence>
<dbReference type="PANTHER" id="PTHR18895">
    <property type="entry name" value="HEMK METHYLTRANSFERASE"/>
    <property type="match status" value="1"/>
</dbReference>
<evidence type="ECO:0000256" key="2">
    <source>
        <dbReference type="ARBA" id="ARBA00022691"/>
    </source>
</evidence>
<dbReference type="GO" id="GO:0032259">
    <property type="term" value="P:methylation"/>
    <property type="evidence" value="ECO:0007669"/>
    <property type="project" value="UniProtKB-KW"/>
</dbReference>
<sequence length="398" mass="42954">MSDTPRTEWTGADGVTHTLRWCSLADVPPPRRVQLADDTLSADAAYRLVCEGTALLWQGDFHQARQMLQALGRRVDKAAERAAQRATQRAPRATDITQTFHRHRKAQAERARILGLLLVPFDADHGIPLRRAPDARLACREAHGAVDAPYAASLRELQGIIGAHEWRKKGVPVPALGASVHPHHGVFSPVRGEYLDLIRDAPLPAALTAQGPQGEAWDIGAGTGVIAALLARRGVPHVLATELAPRALACAQDNLQRLALARRVTLLQADLFPLPAADGATRRSALIVCNPPWLPGHASSAVEQAIYDADSRMLRGFLAGLAAHLLPGGEGWLILSDFAERLGLRSREQLLGWTADAGLAVAGRLDIRPRHGKAQDRDDPLHAARSGEVTSLWRLVAA</sequence>
<dbReference type="InterPro" id="IPR007848">
    <property type="entry name" value="Small_mtfrase_dom"/>
</dbReference>
<proteinExistence type="predicted"/>
<dbReference type="SUPFAM" id="SSF53335">
    <property type="entry name" value="S-adenosyl-L-methionine-dependent methyltransferases"/>
    <property type="match status" value="1"/>
</dbReference>
<dbReference type="EMBL" id="SNXW01000008">
    <property type="protein sequence ID" value="TDP81391.1"/>
    <property type="molecule type" value="Genomic_DNA"/>
</dbReference>
<dbReference type="OrthoDB" id="267914at2"/>
<dbReference type="GO" id="GO:0036009">
    <property type="term" value="F:protein-glutamine N-methyltransferase activity"/>
    <property type="evidence" value="ECO:0007669"/>
    <property type="project" value="TreeGrafter"/>
</dbReference>
<keyword evidence="5" id="KW-1185">Reference proteome</keyword>
<dbReference type="RefSeq" id="WP_133610391.1">
    <property type="nucleotide sequence ID" value="NZ_SNXW01000008.1"/>
</dbReference>
<dbReference type="AlphaFoldDB" id="A0A4R6R609"/>
<keyword evidence="2" id="KW-0949">S-adenosyl-L-methionine</keyword>
<reference evidence="4 5" key="1">
    <citation type="submission" date="2019-03" db="EMBL/GenBank/DDBJ databases">
        <title>Genomic Encyclopedia of Type Strains, Phase IV (KMG-IV): sequencing the most valuable type-strain genomes for metagenomic binning, comparative biology and taxonomic classification.</title>
        <authorList>
            <person name="Goeker M."/>
        </authorList>
    </citation>
    <scope>NUCLEOTIDE SEQUENCE [LARGE SCALE GENOMIC DNA]</scope>
    <source>
        <strain evidence="4 5">DSM 11901</strain>
    </source>
</reference>
<dbReference type="GO" id="GO:0003676">
    <property type="term" value="F:nucleic acid binding"/>
    <property type="evidence" value="ECO:0007669"/>
    <property type="project" value="InterPro"/>
</dbReference>
<protein>
    <submittedName>
        <fullName evidence="4">Methylase of polypeptide subunit release factors</fullName>
    </submittedName>
</protein>
<dbReference type="Pfam" id="PF05175">
    <property type="entry name" value="MTS"/>
    <property type="match status" value="1"/>
</dbReference>
<keyword evidence="1 4" id="KW-0489">Methyltransferase</keyword>
<evidence type="ECO:0000259" key="3">
    <source>
        <dbReference type="Pfam" id="PF05175"/>
    </source>
</evidence>
<gene>
    <name evidence="4" type="ORF">EV672_108176</name>
</gene>
<dbReference type="CDD" id="cd02440">
    <property type="entry name" value="AdoMet_MTases"/>
    <property type="match status" value="1"/>
</dbReference>
<dbReference type="PROSITE" id="PS00092">
    <property type="entry name" value="N6_MTASE"/>
    <property type="match status" value="1"/>
</dbReference>
<evidence type="ECO:0000313" key="4">
    <source>
        <dbReference type="EMBL" id="TDP81391.1"/>
    </source>
</evidence>
<comment type="caution">
    <text evidence="4">The sequence shown here is derived from an EMBL/GenBank/DDBJ whole genome shotgun (WGS) entry which is preliminary data.</text>
</comment>
<dbReference type="PANTHER" id="PTHR18895:SF74">
    <property type="entry name" value="MTRF1L RELEASE FACTOR GLUTAMINE METHYLTRANSFERASE"/>
    <property type="match status" value="1"/>
</dbReference>
<dbReference type="Gene3D" id="3.40.50.150">
    <property type="entry name" value="Vaccinia Virus protein VP39"/>
    <property type="match status" value="1"/>
</dbReference>
<keyword evidence="1 4" id="KW-0808">Transferase</keyword>
<evidence type="ECO:0000256" key="1">
    <source>
        <dbReference type="ARBA" id="ARBA00022603"/>
    </source>
</evidence>
<feature type="domain" description="Methyltransferase small" evidence="3">
    <location>
        <begin position="203"/>
        <end position="311"/>
    </location>
</feature>
<name>A0A4R6R609_9BURK</name>
<dbReference type="InterPro" id="IPR050320">
    <property type="entry name" value="N5-glutamine_MTase"/>
</dbReference>
<organism evidence="4 5">
    <name type="scientific">Aquabacterium commune</name>
    <dbReference type="NCBI Taxonomy" id="70586"/>
    <lineage>
        <taxon>Bacteria</taxon>
        <taxon>Pseudomonadati</taxon>
        <taxon>Pseudomonadota</taxon>
        <taxon>Betaproteobacteria</taxon>
        <taxon>Burkholderiales</taxon>
        <taxon>Aquabacterium</taxon>
    </lineage>
</organism>
<accession>A0A4R6R609</accession>